<feature type="domain" description="Putative auto-transporter adhesin head GIN" evidence="2">
    <location>
        <begin position="44"/>
        <end position="248"/>
    </location>
</feature>
<gene>
    <name evidence="3" type="ORF">FHS83_001415</name>
</gene>
<comment type="caution">
    <text evidence="3">The sequence shown here is derived from an EMBL/GenBank/DDBJ whole genome shotgun (WGS) entry which is preliminary data.</text>
</comment>
<dbReference type="InterPro" id="IPR021255">
    <property type="entry name" value="DUF2807"/>
</dbReference>
<accession>A0A846MYR5</accession>
<sequence>MRIKSAMIGGAVALALFLPANAAGWVNGSWQSFDARNLKLENLVGNIQVDVKDAGPIAVQVSGDPDRVSKVHVSMRGGTVKVQTEGSGQVWDWKHWFDFSHGGRIRPDQIQIRIAVPRGTPIDADVSAGNVRIGDTMGPLAFSVQGHTDSVVGNVATAKLDMAGSGKLSVGNVAGDADIDTAGSGNIRVGDVSRVKADIAGSGSISVGNVRGGGINVDIAGSGDFSAQSVNGPASASIAGSGSVSIANGEANPFKVEIMGSGNVSFGGVAVDPRIEAMGSGSVKIRSYRGKLTNDGMAKLSIGG</sequence>
<dbReference type="Gene3D" id="2.160.20.120">
    <property type="match status" value="1"/>
</dbReference>
<evidence type="ECO:0000313" key="3">
    <source>
        <dbReference type="EMBL" id="NIK88097.1"/>
    </source>
</evidence>
<dbReference type="AlphaFoldDB" id="A0A846MYR5"/>
<feature type="chain" id="PRO_5032522509" description="Putative auto-transporter adhesin head GIN domain-containing protein" evidence="1">
    <location>
        <begin position="23"/>
        <end position="304"/>
    </location>
</feature>
<dbReference type="EMBL" id="JAASRM010000001">
    <property type="protein sequence ID" value="NIK88097.1"/>
    <property type="molecule type" value="Genomic_DNA"/>
</dbReference>
<protein>
    <recommendedName>
        <fullName evidence="2">Putative auto-transporter adhesin head GIN domain-containing protein</fullName>
    </recommendedName>
</protein>
<reference evidence="3 4" key="1">
    <citation type="submission" date="2020-03" db="EMBL/GenBank/DDBJ databases">
        <title>Genomic Encyclopedia of Type Strains, Phase IV (KMG-IV): sequencing the most valuable type-strain genomes for metagenomic binning, comparative biology and taxonomic classification.</title>
        <authorList>
            <person name="Goeker M."/>
        </authorList>
    </citation>
    <scope>NUCLEOTIDE SEQUENCE [LARGE SCALE GENOMIC DNA]</scope>
    <source>
        <strain evidence="3 4">DSM 19867</strain>
    </source>
</reference>
<dbReference type="RefSeq" id="WP_167082247.1">
    <property type="nucleotide sequence ID" value="NZ_BAAADC010000001.1"/>
</dbReference>
<name>A0A846MYR5_9PROT</name>
<dbReference type="Pfam" id="PF10988">
    <property type="entry name" value="DUF2807"/>
    <property type="match status" value="1"/>
</dbReference>
<organism evidence="3 4">
    <name type="scientific">Rhizomicrobium palustre</name>
    <dbReference type="NCBI Taxonomy" id="189966"/>
    <lineage>
        <taxon>Bacteria</taxon>
        <taxon>Pseudomonadati</taxon>
        <taxon>Pseudomonadota</taxon>
        <taxon>Alphaproteobacteria</taxon>
        <taxon>Micropepsales</taxon>
        <taxon>Micropepsaceae</taxon>
        <taxon>Rhizomicrobium</taxon>
    </lineage>
</organism>
<evidence type="ECO:0000259" key="2">
    <source>
        <dbReference type="Pfam" id="PF10988"/>
    </source>
</evidence>
<evidence type="ECO:0000256" key="1">
    <source>
        <dbReference type="SAM" id="SignalP"/>
    </source>
</evidence>
<dbReference type="Proteomes" id="UP000570514">
    <property type="component" value="Unassembled WGS sequence"/>
</dbReference>
<proteinExistence type="predicted"/>
<feature type="signal peptide" evidence="1">
    <location>
        <begin position="1"/>
        <end position="22"/>
    </location>
</feature>
<keyword evidence="1" id="KW-0732">Signal</keyword>
<keyword evidence="4" id="KW-1185">Reference proteome</keyword>
<evidence type="ECO:0000313" key="4">
    <source>
        <dbReference type="Proteomes" id="UP000570514"/>
    </source>
</evidence>